<evidence type="ECO:0000259" key="4">
    <source>
        <dbReference type="PROSITE" id="PS51177"/>
    </source>
</evidence>
<dbReference type="InterPro" id="IPR017938">
    <property type="entry name" value="Riboflavin_synthase-like_b-brl"/>
</dbReference>
<comment type="caution">
    <text evidence="5">The sequence shown here is derived from an EMBL/GenBank/DDBJ whole genome shotgun (WGS) entry which is preliminary data.</text>
</comment>
<protein>
    <recommendedName>
        <fullName evidence="2">Riboflavin synthase</fullName>
        <ecNumber evidence="2">2.5.1.9</ecNumber>
    </recommendedName>
</protein>
<feature type="repeat" description="Lumazine-binding" evidence="3">
    <location>
        <begin position="98"/>
        <end position="196"/>
    </location>
</feature>
<proteinExistence type="predicted"/>
<dbReference type="InterPro" id="IPR001783">
    <property type="entry name" value="Lumazine-bd"/>
</dbReference>
<keyword evidence="1" id="KW-0677">Repeat</keyword>
<dbReference type="PANTHER" id="PTHR21098:SF0">
    <property type="entry name" value="RIBOFLAVIN SYNTHASE"/>
    <property type="match status" value="1"/>
</dbReference>
<dbReference type="Pfam" id="PF00677">
    <property type="entry name" value="Lum_binding"/>
    <property type="match status" value="2"/>
</dbReference>
<dbReference type="NCBIfam" id="TIGR00187">
    <property type="entry name" value="ribE"/>
    <property type="match status" value="1"/>
</dbReference>
<dbReference type="PANTHER" id="PTHR21098">
    <property type="entry name" value="RIBOFLAVIN SYNTHASE ALPHA CHAIN"/>
    <property type="match status" value="1"/>
</dbReference>
<dbReference type="NCBIfam" id="NF006767">
    <property type="entry name" value="PRK09289.1"/>
    <property type="match status" value="1"/>
</dbReference>
<gene>
    <name evidence="5" type="ORF">HCU74_19520</name>
</gene>
<dbReference type="SUPFAM" id="SSF63380">
    <property type="entry name" value="Riboflavin synthase domain-like"/>
    <property type="match status" value="2"/>
</dbReference>
<organism evidence="5 6">
    <name type="scientific">Spongiibacter thalassae</name>
    <dbReference type="NCBI Taxonomy" id="2721624"/>
    <lineage>
        <taxon>Bacteria</taxon>
        <taxon>Pseudomonadati</taxon>
        <taxon>Pseudomonadota</taxon>
        <taxon>Gammaproteobacteria</taxon>
        <taxon>Cellvibrionales</taxon>
        <taxon>Spongiibacteraceae</taxon>
        <taxon>Spongiibacter</taxon>
    </lineage>
</organism>
<name>A0ABX1GMQ9_9GAMM</name>
<dbReference type="RefSeq" id="WP_168452123.1">
    <property type="nucleotide sequence ID" value="NZ_JAAWWK010000009.1"/>
</dbReference>
<evidence type="ECO:0000313" key="5">
    <source>
        <dbReference type="EMBL" id="NKI19602.1"/>
    </source>
</evidence>
<keyword evidence="6" id="KW-1185">Reference proteome</keyword>
<feature type="repeat" description="Lumazine-binding" evidence="3">
    <location>
        <begin position="1"/>
        <end position="97"/>
    </location>
</feature>
<dbReference type="InterPro" id="IPR026017">
    <property type="entry name" value="Lumazine-bd_dom"/>
</dbReference>
<dbReference type="Proteomes" id="UP000765845">
    <property type="component" value="Unassembled WGS sequence"/>
</dbReference>
<dbReference type="PIRSF" id="PIRSF000498">
    <property type="entry name" value="Riboflavin_syn_A"/>
    <property type="match status" value="1"/>
</dbReference>
<dbReference type="EMBL" id="JAAWWK010000009">
    <property type="protein sequence ID" value="NKI19602.1"/>
    <property type="molecule type" value="Genomic_DNA"/>
</dbReference>
<dbReference type="InterPro" id="IPR023366">
    <property type="entry name" value="ATP_synth_asu-like_sf"/>
</dbReference>
<evidence type="ECO:0000313" key="6">
    <source>
        <dbReference type="Proteomes" id="UP000765845"/>
    </source>
</evidence>
<feature type="domain" description="Lumazine-binding" evidence="4">
    <location>
        <begin position="98"/>
        <end position="196"/>
    </location>
</feature>
<sequence>MYTGIVQGAFTITRCDDEPGLRRLSVELPDTLLTDITIGASVGLDGVCMTVTRIDGNTLHFDAMAETLRLTTLGQLKVGDLVNVERSARQGAEIGGHLISGHIDGTAEVVERQESENNLSLHFKLPDAVNKYVFTKGFIGLHGCSLTVATMDRSSGIFSVCLIPETLRATNLGALRRGDRVNIEVDRQTQVIVDTVERVLAEQHLGV</sequence>
<evidence type="ECO:0000256" key="1">
    <source>
        <dbReference type="ARBA" id="ARBA00022737"/>
    </source>
</evidence>
<dbReference type="Gene3D" id="2.40.30.20">
    <property type="match status" value="2"/>
</dbReference>
<dbReference type="NCBIfam" id="NF009566">
    <property type="entry name" value="PRK13020.1"/>
    <property type="match status" value="1"/>
</dbReference>
<dbReference type="PROSITE" id="PS51177">
    <property type="entry name" value="LUMAZINE_BIND"/>
    <property type="match status" value="2"/>
</dbReference>
<evidence type="ECO:0000256" key="3">
    <source>
        <dbReference type="PROSITE-ProRule" id="PRU00524"/>
    </source>
</evidence>
<evidence type="ECO:0000256" key="2">
    <source>
        <dbReference type="NCBIfam" id="TIGR00187"/>
    </source>
</evidence>
<dbReference type="EC" id="2.5.1.9" evidence="2"/>
<reference evidence="5 6" key="1">
    <citation type="submission" date="2020-04" db="EMBL/GenBank/DDBJ databases">
        <authorList>
            <person name="Yoon J."/>
        </authorList>
    </citation>
    <scope>NUCLEOTIDE SEQUENCE [LARGE SCALE GENOMIC DNA]</scope>
    <source>
        <strain evidence="5 6">KMU-166</strain>
    </source>
</reference>
<accession>A0ABX1GMQ9</accession>
<feature type="domain" description="Lumazine-binding" evidence="4">
    <location>
        <begin position="1"/>
        <end position="97"/>
    </location>
</feature>
<dbReference type="CDD" id="cd00402">
    <property type="entry name" value="Riboflavin_synthase_like"/>
    <property type="match status" value="1"/>
</dbReference>